<reference evidence="1 2" key="1">
    <citation type="submission" date="2020-07" db="EMBL/GenBank/DDBJ databases">
        <title>Taxonomic revisions and descriptions of new bacterial species based on genomic comparisons in the high-G+C-content subgroup of the family Alcaligenaceae.</title>
        <authorList>
            <person name="Szabo A."/>
            <person name="Felfoldi T."/>
        </authorList>
    </citation>
    <scope>NUCLEOTIDE SEQUENCE [LARGE SCALE GENOMIC DNA]</scope>
    <source>
        <strain evidence="1 2">LMG 24012</strain>
    </source>
</reference>
<dbReference type="SUPFAM" id="SSF51197">
    <property type="entry name" value="Clavaminate synthase-like"/>
    <property type="match status" value="1"/>
</dbReference>
<dbReference type="Proteomes" id="UP000559809">
    <property type="component" value="Unassembled WGS sequence"/>
</dbReference>
<accession>A0A853G261</accession>
<sequence>MATRPDYMDDYDAHGVVCIRQAFPEEWVELVRRGIERNIQAPSPFFRKLDDGSGAFLSDSWSRRHIPEFERFCRESPAGRIAAHALACSRIRLAQDTWFVKEPGTSDRTPWHHDTVIQGPFCSIWVALDPIPRSATLEFVRGSHAWGKILMPKSFFADASRHSAADAYYAEFHGDKSRLDASLFGEIPDIEADRAAYDIVSWDMEPGDCVLFDARTVHGAPGNRTSRVARRFVTRWVTDEAYVAPHAQNMVDALEKFGLEAGLRVGGPIRNALFPEFQY</sequence>
<dbReference type="AlphaFoldDB" id="A0A853G261"/>
<dbReference type="Gene3D" id="2.60.120.620">
    <property type="entry name" value="q2cbj1_9rhob like domain"/>
    <property type="match status" value="1"/>
</dbReference>
<dbReference type="EMBL" id="JACCEM010000003">
    <property type="protein sequence ID" value="NYT48871.1"/>
    <property type="molecule type" value="Genomic_DNA"/>
</dbReference>
<evidence type="ECO:0000313" key="2">
    <source>
        <dbReference type="Proteomes" id="UP000559809"/>
    </source>
</evidence>
<dbReference type="GO" id="GO:0005506">
    <property type="term" value="F:iron ion binding"/>
    <property type="evidence" value="ECO:0007669"/>
    <property type="project" value="UniProtKB-ARBA"/>
</dbReference>
<dbReference type="InterPro" id="IPR008775">
    <property type="entry name" value="Phytyl_CoA_dOase-like"/>
</dbReference>
<protein>
    <submittedName>
        <fullName evidence="1">Phytanoyl-CoA dioxygenase family protein</fullName>
    </submittedName>
</protein>
<dbReference type="PANTHER" id="PTHR20883">
    <property type="entry name" value="PHYTANOYL-COA DIOXYGENASE DOMAIN CONTAINING 1"/>
    <property type="match status" value="1"/>
</dbReference>
<comment type="caution">
    <text evidence="1">The sequence shown here is derived from an EMBL/GenBank/DDBJ whole genome shotgun (WGS) entry which is preliminary data.</text>
</comment>
<dbReference type="PANTHER" id="PTHR20883:SF49">
    <property type="entry name" value="PHYTANOYL-COA DIOXYGENASE"/>
    <property type="match status" value="1"/>
</dbReference>
<organism evidence="1 2">
    <name type="scientific">Parapusillimonas granuli</name>
    <dbReference type="NCBI Taxonomy" id="380911"/>
    <lineage>
        <taxon>Bacteria</taxon>
        <taxon>Pseudomonadati</taxon>
        <taxon>Pseudomonadota</taxon>
        <taxon>Betaproteobacteria</taxon>
        <taxon>Burkholderiales</taxon>
        <taxon>Alcaligenaceae</taxon>
        <taxon>Parapusillimonas</taxon>
    </lineage>
</organism>
<keyword evidence="2" id="KW-1185">Reference proteome</keyword>
<name>A0A853G261_9BURK</name>
<keyword evidence="1" id="KW-0223">Dioxygenase</keyword>
<gene>
    <name evidence="1" type="ORF">H0A72_06060</name>
</gene>
<dbReference type="Pfam" id="PF05721">
    <property type="entry name" value="PhyH"/>
    <property type="match status" value="1"/>
</dbReference>
<dbReference type="GO" id="GO:0016706">
    <property type="term" value="F:2-oxoglutarate-dependent dioxygenase activity"/>
    <property type="evidence" value="ECO:0007669"/>
    <property type="project" value="UniProtKB-ARBA"/>
</dbReference>
<evidence type="ECO:0000313" key="1">
    <source>
        <dbReference type="EMBL" id="NYT48871.1"/>
    </source>
</evidence>
<proteinExistence type="predicted"/>
<keyword evidence="1" id="KW-0560">Oxidoreductase</keyword>